<feature type="compositionally biased region" description="Low complexity" evidence="1">
    <location>
        <begin position="68"/>
        <end position="93"/>
    </location>
</feature>
<feature type="region of interest" description="Disordered" evidence="1">
    <location>
        <begin position="203"/>
        <end position="243"/>
    </location>
</feature>
<evidence type="ECO:0000313" key="3">
    <source>
        <dbReference type="Proteomes" id="UP000715965"/>
    </source>
</evidence>
<name>A0ABR9SF34_9BURK</name>
<accession>A0ABR9SF34</accession>
<organism evidence="2 3">
    <name type="scientific">Ramlibacter aquaticus</name>
    <dbReference type="NCBI Taxonomy" id="2780094"/>
    <lineage>
        <taxon>Bacteria</taxon>
        <taxon>Pseudomonadati</taxon>
        <taxon>Pseudomonadota</taxon>
        <taxon>Betaproteobacteria</taxon>
        <taxon>Burkholderiales</taxon>
        <taxon>Comamonadaceae</taxon>
        <taxon>Ramlibacter</taxon>
    </lineage>
</organism>
<dbReference type="Pfam" id="PF11748">
    <property type="entry name" value="DUF3306"/>
    <property type="match status" value="1"/>
</dbReference>
<dbReference type="EMBL" id="JADDOJ010000035">
    <property type="protein sequence ID" value="MBE7940976.1"/>
    <property type="molecule type" value="Genomic_DNA"/>
</dbReference>
<comment type="caution">
    <text evidence="2">The sequence shown here is derived from an EMBL/GenBank/DDBJ whole genome shotgun (WGS) entry which is preliminary data.</text>
</comment>
<gene>
    <name evidence="2" type="ORF">IM725_10380</name>
</gene>
<feature type="region of interest" description="Disordered" evidence="1">
    <location>
        <begin position="1"/>
        <end position="103"/>
    </location>
</feature>
<evidence type="ECO:0000256" key="1">
    <source>
        <dbReference type="SAM" id="MobiDB-lite"/>
    </source>
</evidence>
<reference evidence="2 3" key="1">
    <citation type="submission" date="2020-10" db="EMBL/GenBank/DDBJ databases">
        <title>Draft genome of Ramlibacter aquaticus LMG 30558.</title>
        <authorList>
            <person name="Props R."/>
        </authorList>
    </citation>
    <scope>NUCLEOTIDE SEQUENCE [LARGE SCALE GENOMIC DNA]</scope>
    <source>
        <strain evidence="2 3">LMG 30558</strain>
    </source>
</reference>
<feature type="compositionally biased region" description="Low complexity" evidence="1">
    <location>
        <begin position="34"/>
        <end position="61"/>
    </location>
</feature>
<dbReference type="InterPro" id="IPR021735">
    <property type="entry name" value="DUF3306"/>
</dbReference>
<feature type="compositionally biased region" description="Basic and acidic residues" evidence="1">
    <location>
        <begin position="210"/>
        <end position="229"/>
    </location>
</feature>
<evidence type="ECO:0000313" key="2">
    <source>
        <dbReference type="EMBL" id="MBE7940976.1"/>
    </source>
</evidence>
<protein>
    <submittedName>
        <fullName evidence="2">DUF3306 domain-containing protein</fullName>
    </submittedName>
</protein>
<sequence length="243" mass="25269">MADGFLSRWSRRKLDVKEGRAPAPSAPPVPVPPGAHAAPDAVQAPARVQPLAPASLAADPLQAPPMGPEAAPADLAPAEAAAPAAPVHAAAAEGPPPPPTLDDVARLGIESDFSRFVAPDVSAEVKNAAMKKLFADPRFNVMDGLDVYIDDYSQPDPIPESMVRKLAASQFLKLFEEVPKEAEIQSPATALANDCSVSKGAEFVAQSAPSREEASAHPSHADPDLRLQQDDAPPGEDPGPGDR</sequence>
<dbReference type="RefSeq" id="WP_193780517.1">
    <property type="nucleotide sequence ID" value="NZ_JADDOJ010000035.1"/>
</dbReference>
<proteinExistence type="predicted"/>
<feature type="compositionally biased region" description="Pro residues" evidence="1">
    <location>
        <begin position="24"/>
        <end position="33"/>
    </location>
</feature>
<keyword evidence="3" id="KW-1185">Reference proteome</keyword>
<dbReference type="Proteomes" id="UP000715965">
    <property type="component" value="Unassembled WGS sequence"/>
</dbReference>